<gene>
    <name evidence="6" type="primary">YDL144C_0</name>
    <name evidence="6" type="ORF">LSUE1_G006297</name>
</gene>
<proteinExistence type="inferred from homology"/>
<comment type="caution">
    <text evidence="6">The sequence shown here is derived from an EMBL/GenBank/DDBJ whole genome shotgun (WGS) entry which is preliminary data.</text>
</comment>
<evidence type="ECO:0000256" key="3">
    <source>
        <dbReference type="ARBA" id="ARBA00023002"/>
    </source>
</evidence>
<dbReference type="Pfam" id="PF08546">
    <property type="entry name" value="ApbA_C"/>
    <property type="match status" value="1"/>
</dbReference>
<organism evidence="6 7">
    <name type="scientific">Lachnellula suecica</name>
    <dbReference type="NCBI Taxonomy" id="602035"/>
    <lineage>
        <taxon>Eukaryota</taxon>
        <taxon>Fungi</taxon>
        <taxon>Dikarya</taxon>
        <taxon>Ascomycota</taxon>
        <taxon>Pezizomycotina</taxon>
        <taxon>Leotiomycetes</taxon>
        <taxon>Helotiales</taxon>
        <taxon>Lachnaceae</taxon>
        <taxon>Lachnellula</taxon>
    </lineage>
</organism>
<dbReference type="InterPro" id="IPR036291">
    <property type="entry name" value="NAD(P)-bd_dom_sf"/>
</dbReference>
<dbReference type="InterPro" id="IPR013328">
    <property type="entry name" value="6PGD_dom2"/>
</dbReference>
<keyword evidence="3" id="KW-0560">Oxidoreductase</keyword>
<comment type="similarity">
    <text evidence="1">Belongs to the ketopantoate reductase family.</text>
</comment>
<dbReference type="InterPro" id="IPR003710">
    <property type="entry name" value="ApbA"/>
</dbReference>
<dbReference type="PANTHER" id="PTHR21708">
    <property type="entry name" value="PROBABLE 2-DEHYDROPANTOATE 2-REDUCTASE"/>
    <property type="match status" value="1"/>
</dbReference>
<dbReference type="InterPro" id="IPR051402">
    <property type="entry name" value="KPR-Related"/>
</dbReference>
<keyword evidence="7" id="KW-1185">Reference proteome</keyword>
<keyword evidence="2" id="KW-0521">NADP</keyword>
<dbReference type="GO" id="GO:0005737">
    <property type="term" value="C:cytoplasm"/>
    <property type="evidence" value="ECO:0007669"/>
    <property type="project" value="TreeGrafter"/>
</dbReference>
<dbReference type="InterPro" id="IPR013752">
    <property type="entry name" value="KPA_reductase"/>
</dbReference>
<dbReference type="AlphaFoldDB" id="A0A8T9C358"/>
<dbReference type="FunFam" id="1.10.1040.10:FF:000017">
    <property type="entry name" value="2-dehydropantoate 2-reductase"/>
    <property type="match status" value="1"/>
</dbReference>
<sequence length="380" mass="41926">LAPFGISLFLHFNCFEFRLKLFTSSRAKLPTFRNIMSAKSNVLLVGSGGVGTMAGYNLEAGGLAIVSSVLRSNYEAVKQNGFTITSLDHGFVKGWRPSHILTSIPNVAKEGLRSFDFIVVATKNIADIHPIVAEIIAPAVTPGYTTIMLLQNGLNIEKPLLAAFPTNAVLSGVSLIGATETQPGSILHDDRDRLIVGAFENHDIPRSTNIAAAEKFVEIYNASGKVQCTYEEDVGLVRWRKLIYNASYNPVCAITRMDTARMRIFKSPIDDVIRPIMWEVWHIAKAAGHNLPEDTVETMINVDPDNTYFKPSMQQDIEKGNYIEFENIIGEPLREAERLGVPAPGLKIVYGMCKILQLKVMEQKGVVKLPSKDNPTKPIL</sequence>
<evidence type="ECO:0008006" key="8">
    <source>
        <dbReference type="Google" id="ProtNLM"/>
    </source>
</evidence>
<evidence type="ECO:0000313" key="6">
    <source>
        <dbReference type="EMBL" id="TVY78391.1"/>
    </source>
</evidence>
<dbReference type="SUPFAM" id="SSF48179">
    <property type="entry name" value="6-phosphogluconate dehydrogenase C-terminal domain-like"/>
    <property type="match status" value="1"/>
</dbReference>
<dbReference type="EMBL" id="QGMK01000777">
    <property type="protein sequence ID" value="TVY78391.1"/>
    <property type="molecule type" value="Genomic_DNA"/>
</dbReference>
<dbReference type="InterPro" id="IPR008927">
    <property type="entry name" value="6-PGluconate_DH-like_C_sf"/>
</dbReference>
<evidence type="ECO:0000256" key="2">
    <source>
        <dbReference type="ARBA" id="ARBA00022857"/>
    </source>
</evidence>
<reference evidence="6 7" key="1">
    <citation type="submission" date="2018-05" db="EMBL/GenBank/DDBJ databases">
        <title>Genome sequencing and assembly of the regulated plant pathogen Lachnellula willkommii and related sister species for the development of diagnostic species identification markers.</title>
        <authorList>
            <person name="Giroux E."/>
            <person name="Bilodeau G."/>
        </authorList>
    </citation>
    <scope>NUCLEOTIDE SEQUENCE [LARGE SCALE GENOMIC DNA]</scope>
    <source>
        <strain evidence="6 7">CBS 268.59</strain>
    </source>
</reference>
<dbReference type="SUPFAM" id="SSF51735">
    <property type="entry name" value="NAD(P)-binding Rossmann-fold domains"/>
    <property type="match status" value="1"/>
</dbReference>
<dbReference type="OrthoDB" id="3609at2759"/>
<protein>
    <recommendedName>
        <fullName evidence="8">2-dehydropantoate 2-reductase</fullName>
    </recommendedName>
</protein>
<dbReference type="NCBIfam" id="TIGR00745">
    <property type="entry name" value="apbA_panE"/>
    <property type="match status" value="1"/>
</dbReference>
<dbReference type="Pfam" id="PF02558">
    <property type="entry name" value="ApbA"/>
    <property type="match status" value="1"/>
</dbReference>
<dbReference type="InterPro" id="IPR013332">
    <property type="entry name" value="KPR_N"/>
</dbReference>
<feature type="domain" description="Ketopantoate reductase N-terminal" evidence="4">
    <location>
        <begin position="42"/>
        <end position="200"/>
    </location>
</feature>
<name>A0A8T9C358_9HELO</name>
<dbReference type="GO" id="GO:0008677">
    <property type="term" value="F:2-dehydropantoate 2-reductase activity"/>
    <property type="evidence" value="ECO:0007669"/>
    <property type="project" value="InterPro"/>
</dbReference>
<dbReference type="Gene3D" id="3.40.50.720">
    <property type="entry name" value="NAD(P)-binding Rossmann-like Domain"/>
    <property type="match status" value="1"/>
</dbReference>
<accession>A0A8T9C358</accession>
<dbReference type="PANTHER" id="PTHR21708:SF30">
    <property type="entry name" value="2-DEHYDROPANTOATE 2-REDUCTASE-RELATED"/>
    <property type="match status" value="1"/>
</dbReference>
<evidence type="ECO:0000259" key="5">
    <source>
        <dbReference type="Pfam" id="PF08546"/>
    </source>
</evidence>
<evidence type="ECO:0000313" key="7">
    <source>
        <dbReference type="Proteomes" id="UP000469558"/>
    </source>
</evidence>
<dbReference type="Gene3D" id="1.10.1040.10">
    <property type="entry name" value="N-(1-d-carboxylethyl)-l-norvaline Dehydrogenase, domain 2"/>
    <property type="match status" value="1"/>
</dbReference>
<dbReference type="Proteomes" id="UP000469558">
    <property type="component" value="Unassembled WGS sequence"/>
</dbReference>
<dbReference type="GO" id="GO:0015940">
    <property type="term" value="P:pantothenate biosynthetic process"/>
    <property type="evidence" value="ECO:0007669"/>
    <property type="project" value="InterPro"/>
</dbReference>
<feature type="non-terminal residue" evidence="6">
    <location>
        <position position="380"/>
    </location>
</feature>
<evidence type="ECO:0000259" key="4">
    <source>
        <dbReference type="Pfam" id="PF02558"/>
    </source>
</evidence>
<feature type="domain" description="Ketopantoate reductase C-terminal" evidence="5">
    <location>
        <begin position="236"/>
        <end position="355"/>
    </location>
</feature>
<evidence type="ECO:0000256" key="1">
    <source>
        <dbReference type="ARBA" id="ARBA00007870"/>
    </source>
</evidence>